<keyword evidence="1" id="KW-0812">Transmembrane</keyword>
<proteinExistence type="predicted"/>
<evidence type="ECO:0000256" key="1">
    <source>
        <dbReference type="SAM" id="Phobius"/>
    </source>
</evidence>
<name>A0A1M6QBE4_9FIRM</name>
<reference evidence="3" key="1">
    <citation type="submission" date="2016-11" db="EMBL/GenBank/DDBJ databases">
        <authorList>
            <person name="Varghese N."/>
            <person name="Submissions S."/>
        </authorList>
    </citation>
    <scope>NUCLEOTIDE SEQUENCE [LARGE SCALE GENOMIC DNA]</scope>
    <source>
        <strain evidence="3">DSM 10349</strain>
    </source>
</reference>
<keyword evidence="1" id="KW-0472">Membrane</keyword>
<dbReference type="OrthoDB" id="1787419at2"/>
<accession>A0A1M6QBE4</accession>
<dbReference type="EMBL" id="FRAR01000008">
    <property type="protein sequence ID" value="SHK17501.1"/>
    <property type="molecule type" value="Genomic_DNA"/>
</dbReference>
<dbReference type="STRING" id="1121421.SAMN02745123_00941"/>
<gene>
    <name evidence="2" type="ORF">SAMN02745123_00941</name>
</gene>
<evidence type="ECO:0000313" key="2">
    <source>
        <dbReference type="EMBL" id="SHK17501.1"/>
    </source>
</evidence>
<sequence>MCGKTKPSLWQTILFLFLAIGAYLVIFFNIEQLNQFYLSKAVIPAVCLLGTVICIAFLYGSAISNLLSLVGLESDH</sequence>
<feature type="transmembrane region" description="Helical" evidence="1">
    <location>
        <begin position="12"/>
        <end position="30"/>
    </location>
</feature>
<feature type="transmembrane region" description="Helical" evidence="1">
    <location>
        <begin position="36"/>
        <end position="59"/>
    </location>
</feature>
<organism evidence="2 3">
    <name type="scientific">Desulforamulus aeronauticus DSM 10349</name>
    <dbReference type="NCBI Taxonomy" id="1121421"/>
    <lineage>
        <taxon>Bacteria</taxon>
        <taxon>Bacillati</taxon>
        <taxon>Bacillota</taxon>
        <taxon>Clostridia</taxon>
        <taxon>Eubacteriales</taxon>
        <taxon>Peptococcaceae</taxon>
        <taxon>Desulforamulus</taxon>
    </lineage>
</organism>
<protein>
    <submittedName>
        <fullName evidence="2">Uncharacterized protein</fullName>
    </submittedName>
</protein>
<dbReference type="RefSeq" id="WP_072911596.1">
    <property type="nucleotide sequence ID" value="NZ_FRAR01000008.1"/>
</dbReference>
<evidence type="ECO:0000313" key="3">
    <source>
        <dbReference type="Proteomes" id="UP000183997"/>
    </source>
</evidence>
<dbReference type="AlphaFoldDB" id="A0A1M6QBE4"/>
<dbReference type="Proteomes" id="UP000183997">
    <property type="component" value="Unassembled WGS sequence"/>
</dbReference>
<keyword evidence="1" id="KW-1133">Transmembrane helix</keyword>
<keyword evidence="3" id="KW-1185">Reference proteome</keyword>